<reference evidence="2 3" key="1">
    <citation type="journal article" date="2015" name="Fungal Genet. Biol.">
        <title>Evolution of novel wood decay mechanisms in Agaricales revealed by the genome sequences of Fistulina hepatica and Cylindrobasidium torrendii.</title>
        <authorList>
            <person name="Floudas D."/>
            <person name="Held B.W."/>
            <person name="Riley R."/>
            <person name="Nagy L.G."/>
            <person name="Koehler G."/>
            <person name="Ransdell A.S."/>
            <person name="Younus H."/>
            <person name="Chow J."/>
            <person name="Chiniquy J."/>
            <person name="Lipzen A."/>
            <person name="Tritt A."/>
            <person name="Sun H."/>
            <person name="Haridas S."/>
            <person name="LaButti K."/>
            <person name="Ohm R.A."/>
            <person name="Kues U."/>
            <person name="Blanchette R.A."/>
            <person name="Grigoriev I.V."/>
            <person name="Minto R.E."/>
            <person name="Hibbett D.S."/>
        </authorList>
    </citation>
    <scope>NUCLEOTIDE SEQUENCE [LARGE SCALE GENOMIC DNA]</scope>
    <source>
        <strain evidence="2 3">ATCC 64428</strain>
    </source>
</reference>
<sequence length="140" mass="15427">MAVSKHGDADLLQVGYFGTSTFGFLVNLFKLQAILLPDTFRLFAGTFGLLEAVYRLPESTFKLLAGIFRLFACAFRLPESVLKPQAFLLAGTLNLTNASLKLLELFFVSASSLFSLLSTLTFSLRSLFSAHRLTPRSKVP</sequence>
<dbReference type="EMBL" id="KN881635">
    <property type="protein sequence ID" value="KIY52634.1"/>
    <property type="molecule type" value="Genomic_DNA"/>
</dbReference>
<feature type="transmembrane region" description="Helical" evidence="1">
    <location>
        <begin position="105"/>
        <end position="128"/>
    </location>
</feature>
<dbReference type="Proteomes" id="UP000054144">
    <property type="component" value="Unassembled WGS sequence"/>
</dbReference>
<evidence type="ECO:0000256" key="1">
    <source>
        <dbReference type="SAM" id="Phobius"/>
    </source>
</evidence>
<evidence type="ECO:0000313" key="3">
    <source>
        <dbReference type="Proteomes" id="UP000054144"/>
    </source>
</evidence>
<keyword evidence="1" id="KW-1133">Transmembrane helix</keyword>
<dbReference type="AlphaFoldDB" id="A0A0D7ALJ6"/>
<protein>
    <submittedName>
        <fullName evidence="2">Uncharacterized protein</fullName>
    </submittedName>
</protein>
<accession>A0A0D7ALJ6</accession>
<keyword evidence="1" id="KW-0812">Transmembrane</keyword>
<proteinExistence type="predicted"/>
<gene>
    <name evidence="2" type="ORF">FISHEDRAFT_55796</name>
</gene>
<keyword evidence="1" id="KW-0472">Membrane</keyword>
<name>A0A0D7ALJ6_9AGAR</name>
<evidence type="ECO:0000313" key="2">
    <source>
        <dbReference type="EMBL" id="KIY52634.1"/>
    </source>
</evidence>
<keyword evidence="3" id="KW-1185">Reference proteome</keyword>
<organism evidence="2 3">
    <name type="scientific">Fistulina hepatica ATCC 64428</name>
    <dbReference type="NCBI Taxonomy" id="1128425"/>
    <lineage>
        <taxon>Eukaryota</taxon>
        <taxon>Fungi</taxon>
        <taxon>Dikarya</taxon>
        <taxon>Basidiomycota</taxon>
        <taxon>Agaricomycotina</taxon>
        <taxon>Agaricomycetes</taxon>
        <taxon>Agaricomycetidae</taxon>
        <taxon>Agaricales</taxon>
        <taxon>Fistulinaceae</taxon>
        <taxon>Fistulina</taxon>
    </lineage>
</organism>